<dbReference type="PANTHER" id="PTHR21208:SF1">
    <property type="entry name" value="ADP-DEPENDENT GLUCOKINASE"/>
    <property type="match status" value="1"/>
</dbReference>
<accession>A0AAV2H8N8</accession>
<dbReference type="PROSITE" id="PS51255">
    <property type="entry name" value="ADPK"/>
    <property type="match status" value="1"/>
</dbReference>
<comment type="caution">
    <text evidence="7">The sequence shown here is derived from an EMBL/GenBank/DDBJ whole genome shotgun (WGS) entry which is preliminary data.</text>
</comment>
<keyword evidence="2" id="KW-0808">Transferase</keyword>
<dbReference type="AlphaFoldDB" id="A0AAV2H8N8"/>
<dbReference type="InterPro" id="IPR007666">
    <property type="entry name" value="ADP_PFK/GK"/>
</dbReference>
<evidence type="ECO:0000256" key="5">
    <source>
        <dbReference type="ARBA" id="ARBA00022842"/>
    </source>
</evidence>
<dbReference type="EMBL" id="CAXITT010000034">
    <property type="protein sequence ID" value="CAL1528501.1"/>
    <property type="molecule type" value="Genomic_DNA"/>
</dbReference>
<dbReference type="PANTHER" id="PTHR21208">
    <property type="entry name" value="ADP-DEPENDENT GLUCOKINASE"/>
    <property type="match status" value="1"/>
</dbReference>
<dbReference type="GO" id="GO:0006006">
    <property type="term" value="P:glucose metabolic process"/>
    <property type="evidence" value="ECO:0007669"/>
    <property type="project" value="TreeGrafter"/>
</dbReference>
<evidence type="ECO:0008006" key="9">
    <source>
        <dbReference type="Google" id="ProtNLM"/>
    </source>
</evidence>
<dbReference type="GO" id="GO:0046872">
    <property type="term" value="F:metal ion binding"/>
    <property type="evidence" value="ECO:0007669"/>
    <property type="project" value="UniProtKB-KW"/>
</dbReference>
<dbReference type="Pfam" id="PF04587">
    <property type="entry name" value="ADP_PFK_GK"/>
    <property type="match status" value="1"/>
</dbReference>
<evidence type="ECO:0000256" key="4">
    <source>
        <dbReference type="ARBA" id="ARBA00022777"/>
    </source>
</evidence>
<gene>
    <name evidence="7" type="ORF">GSLYS_00002671001</name>
</gene>
<dbReference type="SUPFAM" id="SSF53613">
    <property type="entry name" value="Ribokinase-like"/>
    <property type="match status" value="1"/>
</dbReference>
<keyword evidence="3" id="KW-0479">Metal-binding</keyword>
<evidence type="ECO:0000256" key="1">
    <source>
        <dbReference type="ARBA" id="ARBA00022490"/>
    </source>
</evidence>
<dbReference type="Gene3D" id="3.40.1190.20">
    <property type="match status" value="1"/>
</dbReference>
<dbReference type="GO" id="GO:0043843">
    <property type="term" value="F:ADP-specific glucokinase activity"/>
    <property type="evidence" value="ECO:0007669"/>
    <property type="project" value="TreeGrafter"/>
</dbReference>
<evidence type="ECO:0000256" key="3">
    <source>
        <dbReference type="ARBA" id="ARBA00022723"/>
    </source>
</evidence>
<proteinExistence type="predicted"/>
<protein>
    <recommendedName>
        <fullName evidence="9">ADP-dependent glucokinase</fullName>
    </recommendedName>
</protein>
<keyword evidence="6" id="KW-0324">Glycolysis</keyword>
<dbReference type="Proteomes" id="UP001497497">
    <property type="component" value="Unassembled WGS sequence"/>
</dbReference>
<evidence type="ECO:0000313" key="8">
    <source>
        <dbReference type="Proteomes" id="UP001497497"/>
    </source>
</evidence>
<organism evidence="7 8">
    <name type="scientific">Lymnaea stagnalis</name>
    <name type="common">Great pond snail</name>
    <name type="synonym">Helix stagnalis</name>
    <dbReference type="NCBI Taxonomy" id="6523"/>
    <lineage>
        <taxon>Eukaryota</taxon>
        <taxon>Metazoa</taxon>
        <taxon>Spiralia</taxon>
        <taxon>Lophotrochozoa</taxon>
        <taxon>Mollusca</taxon>
        <taxon>Gastropoda</taxon>
        <taxon>Heterobranchia</taxon>
        <taxon>Euthyneura</taxon>
        <taxon>Panpulmonata</taxon>
        <taxon>Hygrophila</taxon>
        <taxon>Lymnaeoidea</taxon>
        <taxon>Lymnaeidae</taxon>
        <taxon>Lymnaea</taxon>
    </lineage>
</organism>
<keyword evidence="4" id="KW-0418">Kinase</keyword>
<keyword evidence="5" id="KW-0460">Magnesium</keyword>
<dbReference type="GO" id="GO:0006096">
    <property type="term" value="P:glycolytic process"/>
    <property type="evidence" value="ECO:0007669"/>
    <property type="project" value="UniProtKB-KW"/>
</dbReference>
<evidence type="ECO:0000313" key="7">
    <source>
        <dbReference type="EMBL" id="CAL1528501.1"/>
    </source>
</evidence>
<dbReference type="InterPro" id="IPR029056">
    <property type="entry name" value="Ribokinase-like"/>
</dbReference>
<keyword evidence="1" id="KW-0963">Cytoplasm</keyword>
<evidence type="ECO:0000256" key="2">
    <source>
        <dbReference type="ARBA" id="ARBA00022679"/>
    </source>
</evidence>
<reference evidence="7 8" key="1">
    <citation type="submission" date="2024-04" db="EMBL/GenBank/DDBJ databases">
        <authorList>
            <consortium name="Genoscope - CEA"/>
            <person name="William W."/>
        </authorList>
    </citation>
    <scope>NUCLEOTIDE SEQUENCE [LARGE SCALE GENOMIC DNA]</scope>
</reference>
<name>A0AAV2H8N8_LYMST</name>
<keyword evidence="8" id="KW-1185">Reference proteome</keyword>
<dbReference type="GO" id="GO:0005783">
    <property type="term" value="C:endoplasmic reticulum"/>
    <property type="evidence" value="ECO:0007669"/>
    <property type="project" value="TreeGrafter"/>
</dbReference>
<evidence type="ECO:0000256" key="6">
    <source>
        <dbReference type="ARBA" id="ARBA00023152"/>
    </source>
</evidence>
<sequence length="478" mass="52921">MVSGSIKWGFSFPVLIVLAAFFYRRHFDEILQKRLNEVLSGLLRAEDKGQQSFKPQKVAVGFGGCEDIITDGLELIKILNLTSPKKAIHHDAVYKEEELAQLFAYFFQHGAAAERYVANDELFDVLVNGAAKVPGHRWSLGGNAPAMARRFAFEGLEVILGAKVSPAVINALPQSVKVIGKGVEKSDIHLIMEYETNEKWGKYSSPRANRLILHSDHINPFIEGMEDFIETVTSFKPALVVIGGLQMMDNFPYENLEIRRSRLAKLKDFLKNLPKSTRVHFEMASFTDMTLLSEIVENVIYYSDSIGANEQELPNLISALKGEAVSLVSDSYPRVASVLDQMRTLYNLLKDTATVDGRRKLSRLHIHTLAFQAILTGKNSSWKNTMSAAAKASLTAHRYTCGSHEIDPGKTKLILDDSFSITTGTDSRRVPVNSSSPVTCWQEMNHDICVAPVLVCTKILQTCGGGDNISSAGLVLQI</sequence>